<accession>A0A8H7N6A0</accession>
<dbReference type="Pfam" id="PF13460">
    <property type="entry name" value="NAD_binding_10"/>
    <property type="match status" value="1"/>
</dbReference>
<dbReference type="InterPro" id="IPR051609">
    <property type="entry name" value="NmrA/Isoflavone_reductase-like"/>
</dbReference>
<dbReference type="InterPro" id="IPR036291">
    <property type="entry name" value="NAD(P)-bd_dom_sf"/>
</dbReference>
<evidence type="ECO:0000259" key="4">
    <source>
        <dbReference type="Pfam" id="PF13460"/>
    </source>
</evidence>
<protein>
    <recommendedName>
        <fullName evidence="4">NAD(P)-binding domain-containing protein</fullName>
    </recommendedName>
</protein>
<gene>
    <name evidence="5" type="ORF">IM811_015917</name>
</gene>
<dbReference type="PANTHER" id="PTHR47706:SF4">
    <property type="entry name" value="NMRA-LIKE DOMAIN-CONTAINING PROTEIN"/>
    <property type="match status" value="1"/>
</dbReference>
<dbReference type="Gene3D" id="3.40.50.720">
    <property type="entry name" value="NAD(P)-binding Rossmann-like Domain"/>
    <property type="match status" value="1"/>
</dbReference>
<evidence type="ECO:0000313" key="5">
    <source>
        <dbReference type="EMBL" id="KAF9749890.1"/>
    </source>
</evidence>
<comment type="similarity">
    <text evidence="1">Belongs to the NmrA-type oxidoreductase family. Isoflavone reductase subfamily.</text>
</comment>
<dbReference type="PANTHER" id="PTHR47706">
    <property type="entry name" value="NMRA-LIKE FAMILY PROTEIN"/>
    <property type="match status" value="1"/>
</dbReference>
<feature type="domain" description="NAD(P)-binding" evidence="4">
    <location>
        <begin position="8"/>
        <end position="141"/>
    </location>
</feature>
<keyword evidence="2" id="KW-0521">NADP</keyword>
<sequence length="302" mass="32672">MGVVAVAGGTGDVGRTITEQLAESGKHTVYILSRKEGDSPIPGTKLLVIDYSDADAIAATLDAKAVDTVISALGLAGGEGQLKLIAGAKKAPSTRRFIPSEYAAYTPPDAEENEFTTDVLRAVDALRGSGLQYTRFAIGIFMDYFGIPNIPSHLSPFVWGVNIAKRRAAIPGSGTEIISMTYSKDAARFIERLLEDGDWPEYSIISGSDTSFTQILALAQEYTGEDFSVTHDSKEKLEKNEATLLDDSSYGGMDPRMMRSTIGLQLIKGDLELPKEGRLNDRYPEIKPMTIAELIAKAWKKG</sequence>
<dbReference type="InterPro" id="IPR016040">
    <property type="entry name" value="NAD(P)-bd_dom"/>
</dbReference>
<dbReference type="AlphaFoldDB" id="A0A8H7N6A0"/>
<dbReference type="EMBL" id="JADCTT010000007">
    <property type="protein sequence ID" value="KAF9749890.1"/>
    <property type="molecule type" value="Genomic_DNA"/>
</dbReference>
<dbReference type="GO" id="GO:0016491">
    <property type="term" value="F:oxidoreductase activity"/>
    <property type="evidence" value="ECO:0007669"/>
    <property type="project" value="UniProtKB-KW"/>
</dbReference>
<reference evidence="5" key="1">
    <citation type="submission" date="2020-10" db="EMBL/GenBank/DDBJ databases">
        <title>High-Quality Genome Resource of Clonostachys rosea strain S41 by Oxford Nanopore Long-Read Sequencing.</title>
        <authorList>
            <person name="Wang H."/>
        </authorList>
    </citation>
    <scope>NUCLEOTIDE SEQUENCE</scope>
    <source>
        <strain evidence="5">S41</strain>
    </source>
</reference>
<keyword evidence="3" id="KW-0560">Oxidoreductase</keyword>
<evidence type="ECO:0000256" key="3">
    <source>
        <dbReference type="ARBA" id="ARBA00023002"/>
    </source>
</evidence>
<evidence type="ECO:0000256" key="1">
    <source>
        <dbReference type="ARBA" id="ARBA00005725"/>
    </source>
</evidence>
<organism evidence="5 6">
    <name type="scientific">Bionectria ochroleuca</name>
    <name type="common">Gliocladium roseum</name>
    <dbReference type="NCBI Taxonomy" id="29856"/>
    <lineage>
        <taxon>Eukaryota</taxon>
        <taxon>Fungi</taxon>
        <taxon>Dikarya</taxon>
        <taxon>Ascomycota</taxon>
        <taxon>Pezizomycotina</taxon>
        <taxon>Sordariomycetes</taxon>
        <taxon>Hypocreomycetidae</taxon>
        <taxon>Hypocreales</taxon>
        <taxon>Bionectriaceae</taxon>
        <taxon>Clonostachys</taxon>
    </lineage>
</organism>
<dbReference type="SUPFAM" id="SSF51735">
    <property type="entry name" value="NAD(P)-binding Rossmann-fold domains"/>
    <property type="match status" value="1"/>
</dbReference>
<comment type="caution">
    <text evidence="5">The sequence shown here is derived from an EMBL/GenBank/DDBJ whole genome shotgun (WGS) entry which is preliminary data.</text>
</comment>
<dbReference type="Gene3D" id="3.90.25.10">
    <property type="entry name" value="UDP-galactose 4-epimerase, domain 1"/>
    <property type="match status" value="1"/>
</dbReference>
<evidence type="ECO:0000313" key="6">
    <source>
        <dbReference type="Proteomes" id="UP000616885"/>
    </source>
</evidence>
<name>A0A8H7N6A0_BIOOC</name>
<dbReference type="Proteomes" id="UP000616885">
    <property type="component" value="Unassembled WGS sequence"/>
</dbReference>
<evidence type="ECO:0000256" key="2">
    <source>
        <dbReference type="ARBA" id="ARBA00022857"/>
    </source>
</evidence>
<proteinExistence type="inferred from homology"/>